<proteinExistence type="predicted"/>
<dbReference type="EMBL" id="VSWD01000010">
    <property type="protein sequence ID" value="KAK3089780.1"/>
    <property type="molecule type" value="Genomic_DNA"/>
</dbReference>
<evidence type="ECO:0000313" key="3">
    <source>
        <dbReference type="EMBL" id="KAK3089780.1"/>
    </source>
</evidence>
<dbReference type="GO" id="GO:0051260">
    <property type="term" value="P:protein homooligomerization"/>
    <property type="evidence" value="ECO:0007669"/>
    <property type="project" value="InterPro"/>
</dbReference>
<dbReference type="SUPFAM" id="SSF54695">
    <property type="entry name" value="POZ domain"/>
    <property type="match status" value="1"/>
</dbReference>
<feature type="compositionally biased region" description="Basic and acidic residues" evidence="1">
    <location>
        <begin position="1"/>
        <end position="46"/>
    </location>
</feature>
<evidence type="ECO:0000313" key="4">
    <source>
        <dbReference type="Proteomes" id="UP001186944"/>
    </source>
</evidence>
<evidence type="ECO:0000259" key="2">
    <source>
        <dbReference type="Pfam" id="PF02214"/>
    </source>
</evidence>
<dbReference type="AlphaFoldDB" id="A0AA88XQ72"/>
<dbReference type="Gene3D" id="3.30.710.10">
    <property type="entry name" value="Potassium Channel Kv1.1, Chain A"/>
    <property type="match status" value="1"/>
</dbReference>
<sequence>MERPEEDTGKNRETDDKNLEREGENQIEDERQIVVREQAEQEDGRTEVPPQLPPEWDALSLYTEDQIDEDEVEAAVQSLTAEMNKEDHETVTTSETVIPTETRSVCIENGASGLISPIPEYFPTYKKVLKLKKMAETQNKRIILNVGGNKFETSAPTLLNDPNCILAAMIQPDAQIKPYNIENVYTYFIDRYPRHFHLILNYLRNELQMNIDRLPADPRHLKEFEDECRYYEIKHLELLCTKRLLQIQEENFLKMLTTTYIIIHMKRLLIICELFFCFQTFVRKRH</sequence>
<gene>
    <name evidence="3" type="ORF">FSP39_006456</name>
</gene>
<evidence type="ECO:0000256" key="1">
    <source>
        <dbReference type="SAM" id="MobiDB-lite"/>
    </source>
</evidence>
<keyword evidence="4" id="KW-1185">Reference proteome</keyword>
<name>A0AA88XQ72_PINIB</name>
<reference evidence="3" key="1">
    <citation type="submission" date="2019-08" db="EMBL/GenBank/DDBJ databases">
        <title>The improved chromosome-level genome for the pearl oyster Pinctada fucata martensii using PacBio sequencing and Hi-C.</title>
        <authorList>
            <person name="Zheng Z."/>
        </authorList>
    </citation>
    <scope>NUCLEOTIDE SEQUENCE</scope>
    <source>
        <strain evidence="3">ZZ-2019</strain>
        <tissue evidence="3">Adductor muscle</tissue>
    </source>
</reference>
<feature type="domain" description="Potassium channel tetramerisation-type BTB" evidence="2">
    <location>
        <begin position="142"/>
        <end position="236"/>
    </location>
</feature>
<dbReference type="PANTHER" id="PTHR11145:SF8">
    <property type="entry name" value="RE57120P"/>
    <property type="match status" value="1"/>
</dbReference>
<dbReference type="InterPro" id="IPR011333">
    <property type="entry name" value="SKP1/BTB/POZ_sf"/>
</dbReference>
<dbReference type="PANTHER" id="PTHR11145">
    <property type="entry name" value="BTB/POZ DOMAIN-CONTAINING ADAPTER FOR CUL3-MEDIATED RHOA DEGRADATION PROTEIN FAMILY MEMBER"/>
    <property type="match status" value="1"/>
</dbReference>
<dbReference type="InterPro" id="IPR003131">
    <property type="entry name" value="T1-type_BTB"/>
</dbReference>
<dbReference type="Pfam" id="PF02214">
    <property type="entry name" value="BTB_2"/>
    <property type="match status" value="1"/>
</dbReference>
<accession>A0AA88XQ72</accession>
<organism evidence="3 4">
    <name type="scientific">Pinctada imbricata</name>
    <name type="common">Atlantic pearl-oyster</name>
    <name type="synonym">Pinctada martensii</name>
    <dbReference type="NCBI Taxonomy" id="66713"/>
    <lineage>
        <taxon>Eukaryota</taxon>
        <taxon>Metazoa</taxon>
        <taxon>Spiralia</taxon>
        <taxon>Lophotrochozoa</taxon>
        <taxon>Mollusca</taxon>
        <taxon>Bivalvia</taxon>
        <taxon>Autobranchia</taxon>
        <taxon>Pteriomorphia</taxon>
        <taxon>Pterioida</taxon>
        <taxon>Pterioidea</taxon>
        <taxon>Pteriidae</taxon>
        <taxon>Pinctada</taxon>
    </lineage>
</organism>
<dbReference type="InterPro" id="IPR045068">
    <property type="entry name" value="BACURD1-3"/>
</dbReference>
<protein>
    <recommendedName>
        <fullName evidence="2">Potassium channel tetramerisation-type BTB domain-containing protein</fullName>
    </recommendedName>
</protein>
<feature type="region of interest" description="Disordered" evidence="1">
    <location>
        <begin position="1"/>
        <end position="55"/>
    </location>
</feature>
<dbReference type="Proteomes" id="UP001186944">
    <property type="component" value="Unassembled WGS sequence"/>
</dbReference>
<dbReference type="CDD" id="cd18316">
    <property type="entry name" value="BTB_POZ_KCTD-like"/>
    <property type="match status" value="1"/>
</dbReference>
<comment type="caution">
    <text evidence="3">The sequence shown here is derived from an EMBL/GenBank/DDBJ whole genome shotgun (WGS) entry which is preliminary data.</text>
</comment>